<dbReference type="Pfam" id="PF13200">
    <property type="entry name" value="DUF4015"/>
    <property type="match status" value="1"/>
</dbReference>
<evidence type="ECO:0000256" key="1">
    <source>
        <dbReference type="SAM" id="Phobius"/>
    </source>
</evidence>
<accession>A0A1F5EMU1</accession>
<sequence>MEKEKSIKKIKILPKKPFFVGFFFVAVIFLSYTGFPKLVATNYQVGKSDSKKEDVAKEEVWKATHIKTPEAVKGIYMTACAASTPSFRENLVNLIDTTELNSLVLNIKDETGKIAFDMENPILQGAIADMGKGECKITDIKEFIELLHQKNIYVIGRLPVFQDLYLTKTRPELAVKRASDGGVWQDRKGIRWLDAGSKEVWDYAFAIGEESYNLGFDEINFDYIRFPSDGNMKDIYYPFSEEKIALDPEHGKAKVMRDFFRYIGGKFKTLGVPTSADLFGMVTTNTDDLNIGQVLEYAAPFFDYIAPMVYPSHYPPNFNGWKNPNDYPYEVIHFTMGSAVTRLNIASTSPLKLRPWLQDFDYGGDYDASDVRAQIQATYDVGLTSWMLWSASNKYTREALKSANSQ</sequence>
<dbReference type="EMBL" id="MEZZ01000023">
    <property type="protein sequence ID" value="OGD68711.1"/>
    <property type="molecule type" value="Genomic_DNA"/>
</dbReference>
<gene>
    <name evidence="3" type="ORF">A2811_02835</name>
</gene>
<dbReference type="Proteomes" id="UP000186670">
    <property type="component" value="Unassembled WGS sequence"/>
</dbReference>
<feature type="transmembrane region" description="Helical" evidence="1">
    <location>
        <begin position="18"/>
        <end position="35"/>
    </location>
</feature>
<comment type="caution">
    <text evidence="3">The sequence shown here is derived from an EMBL/GenBank/DDBJ whole genome shotgun (WGS) entry which is preliminary data.</text>
</comment>
<dbReference type="Gene3D" id="3.20.20.80">
    <property type="entry name" value="Glycosidases"/>
    <property type="match status" value="1"/>
</dbReference>
<evidence type="ECO:0000259" key="2">
    <source>
        <dbReference type="Pfam" id="PF13200"/>
    </source>
</evidence>
<feature type="domain" description="DUF4015" evidence="2">
    <location>
        <begin position="74"/>
        <end position="395"/>
    </location>
</feature>
<keyword evidence="1" id="KW-1133">Transmembrane helix</keyword>
<dbReference type="InterPro" id="IPR025275">
    <property type="entry name" value="DUF4015"/>
</dbReference>
<organism evidence="3 4">
    <name type="scientific">Candidatus Campbellbacteria bacterium RIFCSPHIGHO2_01_FULL_34_10</name>
    <dbReference type="NCBI Taxonomy" id="1797577"/>
    <lineage>
        <taxon>Bacteria</taxon>
        <taxon>Candidatus Campbelliibacteriota</taxon>
    </lineage>
</organism>
<dbReference type="SUPFAM" id="SSF51445">
    <property type="entry name" value="(Trans)glycosidases"/>
    <property type="match status" value="1"/>
</dbReference>
<dbReference type="InterPro" id="IPR017853">
    <property type="entry name" value="GH"/>
</dbReference>
<dbReference type="AlphaFoldDB" id="A0A1F5EMU1"/>
<keyword evidence="1" id="KW-0812">Transmembrane</keyword>
<evidence type="ECO:0000313" key="3">
    <source>
        <dbReference type="EMBL" id="OGD68711.1"/>
    </source>
</evidence>
<proteinExistence type="predicted"/>
<protein>
    <recommendedName>
        <fullName evidence="2">DUF4015 domain-containing protein</fullName>
    </recommendedName>
</protein>
<reference evidence="3 4" key="1">
    <citation type="journal article" date="2016" name="Nat. Commun.">
        <title>Thousands of microbial genomes shed light on interconnected biogeochemical processes in an aquifer system.</title>
        <authorList>
            <person name="Anantharaman K."/>
            <person name="Brown C.T."/>
            <person name="Hug L.A."/>
            <person name="Sharon I."/>
            <person name="Castelle C.J."/>
            <person name="Probst A.J."/>
            <person name="Thomas B.C."/>
            <person name="Singh A."/>
            <person name="Wilkins M.J."/>
            <person name="Karaoz U."/>
            <person name="Brodie E.L."/>
            <person name="Williams K.H."/>
            <person name="Hubbard S.S."/>
            <person name="Banfield J.F."/>
        </authorList>
    </citation>
    <scope>NUCLEOTIDE SEQUENCE [LARGE SCALE GENOMIC DNA]</scope>
</reference>
<evidence type="ECO:0000313" key="4">
    <source>
        <dbReference type="Proteomes" id="UP000186670"/>
    </source>
</evidence>
<name>A0A1F5EMU1_9BACT</name>
<keyword evidence="1" id="KW-0472">Membrane</keyword>